<organism evidence="2">
    <name type="scientific">Candidatus Kentrum sp. FW</name>
    <dbReference type="NCBI Taxonomy" id="2126338"/>
    <lineage>
        <taxon>Bacteria</taxon>
        <taxon>Pseudomonadati</taxon>
        <taxon>Pseudomonadota</taxon>
        <taxon>Gammaproteobacteria</taxon>
        <taxon>Candidatus Kentrum</taxon>
    </lineage>
</organism>
<feature type="region of interest" description="Disordered" evidence="1">
    <location>
        <begin position="1"/>
        <end position="39"/>
    </location>
</feature>
<proteinExistence type="predicted"/>
<dbReference type="EMBL" id="CAADFE010000015">
    <property type="protein sequence ID" value="VFJ68588.1"/>
    <property type="molecule type" value="Genomic_DNA"/>
</dbReference>
<gene>
    <name evidence="2" type="ORF">BECKFW1821C_GA0114237_101512</name>
</gene>
<name>A0A450TLP4_9GAMM</name>
<reference evidence="2" key="1">
    <citation type="submission" date="2019-02" db="EMBL/GenBank/DDBJ databases">
        <authorList>
            <person name="Gruber-Vodicka R. H."/>
            <person name="Seah K. B. B."/>
        </authorList>
    </citation>
    <scope>NUCLEOTIDE SEQUENCE</scope>
    <source>
        <strain evidence="2">BECK_BZ131</strain>
    </source>
</reference>
<feature type="compositionally biased region" description="Basic and acidic residues" evidence="1">
    <location>
        <begin position="19"/>
        <end position="39"/>
    </location>
</feature>
<evidence type="ECO:0000256" key="1">
    <source>
        <dbReference type="SAM" id="MobiDB-lite"/>
    </source>
</evidence>
<sequence>MLHIEALGTRPLDSARGPVSERSRTTVAERSRGTVAERSRGIRQSNLLVELHSIFPG</sequence>
<dbReference type="AlphaFoldDB" id="A0A450TLP4"/>
<protein>
    <submittedName>
        <fullName evidence="2">Uncharacterized protein</fullName>
    </submittedName>
</protein>
<accession>A0A450TLP4</accession>
<evidence type="ECO:0000313" key="2">
    <source>
        <dbReference type="EMBL" id="VFJ68588.1"/>
    </source>
</evidence>